<dbReference type="RefSeq" id="WP_083570148.1">
    <property type="nucleotide sequence ID" value="NZ_MWWX01000002.1"/>
</dbReference>
<dbReference type="InterPro" id="IPR010982">
    <property type="entry name" value="Lambda_DNA-bd_dom_sf"/>
</dbReference>
<dbReference type="SUPFAM" id="SSF47413">
    <property type="entry name" value="lambda repressor-like DNA-binding domains"/>
    <property type="match status" value="1"/>
</dbReference>
<sequence length="103" mass="11270">MTDTAFSTWHIKDDIRSDEDAIGYLNAALEERDSASLQDMLDVVARARGMTGVARTSGLGREPLYKALRPDSKPSFDTIMRVADALGAQLYSFPQKHQHGSGA</sequence>
<dbReference type="PANTHER" id="PTHR40275:SF1">
    <property type="entry name" value="SSL7038 PROTEIN"/>
    <property type="match status" value="1"/>
</dbReference>
<evidence type="ECO:0000313" key="2">
    <source>
        <dbReference type="Proteomes" id="UP000216352"/>
    </source>
</evidence>
<organism evidence="1 2">
    <name type="scientific">Bifidobacterium lemurum</name>
    <dbReference type="NCBI Taxonomy" id="1603886"/>
    <lineage>
        <taxon>Bacteria</taxon>
        <taxon>Bacillati</taxon>
        <taxon>Actinomycetota</taxon>
        <taxon>Actinomycetes</taxon>
        <taxon>Bifidobacteriales</taxon>
        <taxon>Bifidobacteriaceae</taxon>
        <taxon>Bifidobacterium</taxon>
    </lineage>
</organism>
<dbReference type="NCBIfam" id="TIGR02684">
    <property type="entry name" value="dnstrm_HI1420"/>
    <property type="match status" value="1"/>
</dbReference>
<comment type="caution">
    <text evidence="1">The sequence shown here is derived from an EMBL/GenBank/DDBJ whole genome shotgun (WGS) entry which is preliminary data.</text>
</comment>
<dbReference type="InterPro" id="IPR014057">
    <property type="entry name" value="HI1420"/>
</dbReference>
<dbReference type="AlphaFoldDB" id="A0A261FV30"/>
<protein>
    <submittedName>
        <fullName evidence="1">Addiction module antitoxin</fullName>
    </submittedName>
</protein>
<reference evidence="1 2" key="1">
    <citation type="journal article" date="2017" name="BMC Genomics">
        <title>Comparative genomic and phylogenomic analyses of the Bifidobacteriaceae family.</title>
        <authorList>
            <person name="Lugli G.A."/>
            <person name="Milani C."/>
            <person name="Turroni F."/>
            <person name="Duranti S."/>
            <person name="Mancabelli L."/>
            <person name="Mangifesta M."/>
            <person name="Ferrario C."/>
            <person name="Modesto M."/>
            <person name="Mattarelli P."/>
            <person name="Jiri K."/>
            <person name="van Sinderen D."/>
            <person name="Ventura M."/>
        </authorList>
    </citation>
    <scope>NUCLEOTIDE SEQUENCE [LARGE SCALE GENOMIC DNA]</scope>
    <source>
        <strain evidence="1 2">DSM 28807</strain>
    </source>
</reference>
<evidence type="ECO:0000313" key="1">
    <source>
        <dbReference type="EMBL" id="OZG63047.1"/>
    </source>
</evidence>
<dbReference type="OrthoDB" id="9798416at2"/>
<dbReference type="Proteomes" id="UP000216352">
    <property type="component" value="Unassembled WGS sequence"/>
</dbReference>
<keyword evidence="2" id="KW-1185">Reference proteome</keyword>
<dbReference type="GO" id="GO:0003677">
    <property type="term" value="F:DNA binding"/>
    <property type="evidence" value="ECO:0007669"/>
    <property type="project" value="InterPro"/>
</dbReference>
<name>A0A261FV30_9BIFI</name>
<gene>
    <name evidence="1" type="ORF">BLEM_0312</name>
</gene>
<dbReference type="EMBL" id="MWWX01000002">
    <property type="protein sequence ID" value="OZG63047.1"/>
    <property type="molecule type" value="Genomic_DNA"/>
</dbReference>
<dbReference type="Pfam" id="PF21716">
    <property type="entry name" value="dnstrm_HI1420"/>
    <property type="match status" value="1"/>
</dbReference>
<dbReference type="STRING" id="1603886.GCA_001895165_00817"/>
<dbReference type="PANTHER" id="PTHR40275">
    <property type="entry name" value="SSL7038 PROTEIN"/>
    <property type="match status" value="1"/>
</dbReference>
<proteinExistence type="predicted"/>
<accession>A0A261FV30</accession>